<comment type="similarity">
    <text evidence="1">Belongs to the peptidase A31 family.</text>
</comment>
<dbReference type="CDD" id="cd06068">
    <property type="entry name" value="H2MP_like-1"/>
    <property type="match status" value="1"/>
</dbReference>
<proteinExistence type="inferred from homology"/>
<gene>
    <name evidence="5" type="ORF">DFJ69_3255</name>
</gene>
<keyword evidence="3" id="KW-0064">Aspartyl protease</keyword>
<dbReference type="PANTHER" id="PTHR30302:SF1">
    <property type="entry name" value="HYDROGENASE 2 MATURATION PROTEASE"/>
    <property type="match status" value="1"/>
</dbReference>
<dbReference type="InterPro" id="IPR000671">
    <property type="entry name" value="Peptidase_A31"/>
</dbReference>
<dbReference type="NCBIfam" id="TIGR00072">
    <property type="entry name" value="hydrog_prot"/>
    <property type="match status" value="1"/>
</dbReference>
<evidence type="ECO:0000256" key="2">
    <source>
        <dbReference type="ARBA" id="ARBA00022670"/>
    </source>
</evidence>
<dbReference type="GO" id="GO:0004190">
    <property type="term" value="F:aspartic-type endopeptidase activity"/>
    <property type="evidence" value="ECO:0007669"/>
    <property type="project" value="UniProtKB-KW"/>
</dbReference>
<evidence type="ECO:0000313" key="6">
    <source>
        <dbReference type="Proteomes" id="UP000256661"/>
    </source>
</evidence>
<dbReference type="GO" id="GO:0008047">
    <property type="term" value="F:enzyme activator activity"/>
    <property type="evidence" value="ECO:0007669"/>
    <property type="project" value="InterPro"/>
</dbReference>
<dbReference type="Proteomes" id="UP000256661">
    <property type="component" value="Unassembled WGS sequence"/>
</dbReference>
<keyword evidence="2 5" id="KW-0645">Protease</keyword>
<dbReference type="AlphaFoldDB" id="A0A3D9STH1"/>
<dbReference type="Gene3D" id="3.40.50.1450">
    <property type="entry name" value="HybD-like"/>
    <property type="match status" value="1"/>
</dbReference>
<dbReference type="PANTHER" id="PTHR30302">
    <property type="entry name" value="HYDROGENASE 1 MATURATION PROTEASE"/>
    <property type="match status" value="1"/>
</dbReference>
<keyword evidence="4" id="KW-0378">Hydrolase</keyword>
<accession>A0A3D9STH1</accession>
<reference evidence="5 6" key="1">
    <citation type="submission" date="2018-08" db="EMBL/GenBank/DDBJ databases">
        <title>Sequencing the genomes of 1000 actinobacteria strains.</title>
        <authorList>
            <person name="Klenk H.-P."/>
        </authorList>
    </citation>
    <scope>NUCLEOTIDE SEQUENCE [LARGE SCALE GENOMIC DNA]</scope>
    <source>
        <strain evidence="5 6">DSM 43927</strain>
    </source>
</reference>
<dbReference type="EMBL" id="QTTT01000001">
    <property type="protein sequence ID" value="REE97780.1"/>
    <property type="molecule type" value="Genomic_DNA"/>
</dbReference>
<dbReference type="SUPFAM" id="SSF53163">
    <property type="entry name" value="HybD-like"/>
    <property type="match status" value="1"/>
</dbReference>
<evidence type="ECO:0000313" key="5">
    <source>
        <dbReference type="EMBL" id="REE97780.1"/>
    </source>
</evidence>
<name>A0A3D9STH1_9ACTN</name>
<organism evidence="5 6">
    <name type="scientific">Thermomonospora umbrina</name>
    <dbReference type="NCBI Taxonomy" id="111806"/>
    <lineage>
        <taxon>Bacteria</taxon>
        <taxon>Bacillati</taxon>
        <taxon>Actinomycetota</taxon>
        <taxon>Actinomycetes</taxon>
        <taxon>Streptosporangiales</taxon>
        <taxon>Thermomonosporaceae</taxon>
        <taxon>Thermomonospora</taxon>
    </lineage>
</organism>
<evidence type="ECO:0000256" key="4">
    <source>
        <dbReference type="ARBA" id="ARBA00022801"/>
    </source>
</evidence>
<comment type="caution">
    <text evidence="5">The sequence shown here is derived from an EMBL/GenBank/DDBJ whole genome shotgun (WGS) entry which is preliminary data.</text>
</comment>
<keyword evidence="6" id="KW-1185">Reference proteome</keyword>
<evidence type="ECO:0000256" key="3">
    <source>
        <dbReference type="ARBA" id="ARBA00022750"/>
    </source>
</evidence>
<dbReference type="Pfam" id="PF01750">
    <property type="entry name" value="HycI"/>
    <property type="match status" value="1"/>
</dbReference>
<protein>
    <submittedName>
        <fullName evidence="5">Hydrogenase maturation protease</fullName>
    </submittedName>
</protein>
<evidence type="ECO:0000256" key="1">
    <source>
        <dbReference type="ARBA" id="ARBA00006814"/>
    </source>
</evidence>
<dbReference type="PRINTS" id="PR00446">
    <property type="entry name" value="HYDRGNUPTAKE"/>
</dbReference>
<dbReference type="InterPro" id="IPR023430">
    <property type="entry name" value="Pept_HybD-like_dom_sf"/>
</dbReference>
<sequence>MVRTIPLRRTRPSGGAEQAAVSGRRVLVAGIGNVFLGDNGFGAEVIGRIDRAALPAGVEVADYGIRGLHLAYELLGGHYDTLILVDAVPLDGPPGTLAVLEVDGPEDAGRPAMDGHGMNPQAVLQLLHTLGGWVERVLVVGCRPAVVEDHFGLSEPVAAAVDDAVQLVTDLVHGRIRPAGALGR</sequence>
<dbReference type="GO" id="GO:0016485">
    <property type="term" value="P:protein processing"/>
    <property type="evidence" value="ECO:0007669"/>
    <property type="project" value="TreeGrafter"/>
</dbReference>